<dbReference type="Pfam" id="PF19054">
    <property type="entry name" value="DUF5753"/>
    <property type="match status" value="1"/>
</dbReference>
<protein>
    <submittedName>
        <fullName evidence="2">Helix-turn-helix domain-containing protein</fullName>
    </submittedName>
</protein>
<proteinExistence type="predicted"/>
<sequence>MPGNSHASVRSRQVAAELRRLREAAGLSCADVAKKLGMSPSKVSRVETGMSGLQIEDLAALLGLYEVPAAKRQELVEMLRAADQKGWWTRQPGLPSLWRTLIEFEAKATRIQNYETMFVPGLLQTAEYTRAIIRGINATLSDTEVDNLVASRMARQALLSRSPAPSLGAVVDEGALRRPVGAPGVMARQLRYLAEAAQRPNIVLRVVPLAAGAHSGLQGPFVVLEFAEESDLVFVENQRMGMFLEEAADLSFYRVALANILNAALAPAATVDLVSALAAEAS</sequence>
<dbReference type="CDD" id="cd00093">
    <property type="entry name" value="HTH_XRE"/>
    <property type="match status" value="1"/>
</dbReference>
<dbReference type="Gene3D" id="1.10.260.40">
    <property type="entry name" value="lambda repressor-like DNA-binding domains"/>
    <property type="match status" value="1"/>
</dbReference>
<dbReference type="EMBL" id="FQVN01000008">
    <property type="protein sequence ID" value="SHG32114.1"/>
    <property type="molecule type" value="Genomic_DNA"/>
</dbReference>
<dbReference type="SMART" id="SM00530">
    <property type="entry name" value="HTH_XRE"/>
    <property type="match status" value="1"/>
</dbReference>
<dbReference type="RefSeq" id="WP_073486918.1">
    <property type="nucleotide sequence ID" value="NZ_FQVN01000008.1"/>
</dbReference>
<organism evidence="2 3">
    <name type="scientific">Streptoalloteichus hindustanus</name>
    <dbReference type="NCBI Taxonomy" id="2017"/>
    <lineage>
        <taxon>Bacteria</taxon>
        <taxon>Bacillati</taxon>
        <taxon>Actinomycetota</taxon>
        <taxon>Actinomycetes</taxon>
        <taxon>Pseudonocardiales</taxon>
        <taxon>Pseudonocardiaceae</taxon>
        <taxon>Streptoalloteichus</taxon>
    </lineage>
</organism>
<dbReference type="PROSITE" id="PS50943">
    <property type="entry name" value="HTH_CROC1"/>
    <property type="match status" value="1"/>
</dbReference>
<dbReference type="Proteomes" id="UP000184501">
    <property type="component" value="Unassembled WGS sequence"/>
</dbReference>
<dbReference type="InterPro" id="IPR001387">
    <property type="entry name" value="Cro/C1-type_HTH"/>
</dbReference>
<dbReference type="InterPro" id="IPR010982">
    <property type="entry name" value="Lambda_DNA-bd_dom_sf"/>
</dbReference>
<name>A0A1M5IUX3_STRHI</name>
<dbReference type="InterPro" id="IPR043917">
    <property type="entry name" value="DUF5753"/>
</dbReference>
<dbReference type="AlphaFoldDB" id="A0A1M5IUX3"/>
<keyword evidence="3" id="KW-1185">Reference proteome</keyword>
<gene>
    <name evidence="2" type="ORF">SAMN05444320_10815</name>
</gene>
<dbReference type="Pfam" id="PF13560">
    <property type="entry name" value="HTH_31"/>
    <property type="match status" value="1"/>
</dbReference>
<dbReference type="SUPFAM" id="SSF47413">
    <property type="entry name" value="lambda repressor-like DNA-binding domains"/>
    <property type="match status" value="1"/>
</dbReference>
<feature type="domain" description="HTH cro/C1-type" evidence="1">
    <location>
        <begin position="18"/>
        <end position="72"/>
    </location>
</feature>
<reference evidence="2 3" key="1">
    <citation type="submission" date="2016-11" db="EMBL/GenBank/DDBJ databases">
        <authorList>
            <person name="Jaros S."/>
            <person name="Januszkiewicz K."/>
            <person name="Wedrychowicz H."/>
        </authorList>
    </citation>
    <scope>NUCLEOTIDE SEQUENCE [LARGE SCALE GENOMIC DNA]</scope>
    <source>
        <strain evidence="2 3">DSM 44523</strain>
    </source>
</reference>
<accession>A0A1M5IUX3</accession>
<evidence type="ECO:0000259" key="1">
    <source>
        <dbReference type="PROSITE" id="PS50943"/>
    </source>
</evidence>
<dbReference type="GO" id="GO:0003677">
    <property type="term" value="F:DNA binding"/>
    <property type="evidence" value="ECO:0007669"/>
    <property type="project" value="InterPro"/>
</dbReference>
<evidence type="ECO:0000313" key="3">
    <source>
        <dbReference type="Proteomes" id="UP000184501"/>
    </source>
</evidence>
<evidence type="ECO:0000313" key="2">
    <source>
        <dbReference type="EMBL" id="SHG32114.1"/>
    </source>
</evidence>
<dbReference type="STRING" id="2017.SAMN05444320_10815"/>
<dbReference type="OrthoDB" id="3436002at2"/>